<dbReference type="STRING" id="1642818.AWE51_05985"/>
<accession>A0A163AF40</accession>
<dbReference type="SMART" id="SM00606">
    <property type="entry name" value="CBD_IV"/>
    <property type="match status" value="1"/>
</dbReference>
<dbReference type="Pfam" id="PF18040">
    <property type="entry name" value="BPA_C"/>
    <property type="match status" value="1"/>
</dbReference>
<reference evidence="4 5" key="1">
    <citation type="submission" date="2016-01" db="EMBL/GenBank/DDBJ databases">
        <title>The draft genome sequence of Aquimarina sp. RZW4-3-2.</title>
        <authorList>
            <person name="Wang Y."/>
        </authorList>
    </citation>
    <scope>NUCLEOTIDE SEQUENCE [LARGE SCALE GENOMIC DNA]</scope>
    <source>
        <strain evidence="4 5">RZW4-3-2</strain>
    </source>
</reference>
<keyword evidence="1 2" id="KW-0732">Signal</keyword>
<dbReference type="InterPro" id="IPR040527">
    <property type="entry name" value="Beta-sand_Porphyrn"/>
</dbReference>
<sequence length="1374" mass="148221">MNNLYPKLLLLTFLLVSYSIFAQTVNVSIDLEKQRFLGEESNLDRSKYFNLHNASEEPAFPTFLKDNNFGFGRRFFDPHSDRSFVNPIGNYPTTPATSDGIVRPVRRFIATSNPASSWTADSDPTTGAISAARYFVDVVDTNNRPEYWEPFNEPFIKANNFINAAAPTGQDVVRKMSEWFRDMARGIHNTPELAKMKVIGFSSAFPSYARRDFSETWQNHMKLFIDVAGADIDALSVHPYDGVNQIGQSNGRSGSNSEAILDLLEAYTDEVLGEPKKLAITEFGVIERDFPLGPAPGFYNESAAAITINGLNSMLFNFFERQDNIEICIPFITGRADFFYNDFNADGGDGTPQPYVPAYLRPTEVLSVRDPNTGLFRNDEFVLTFKENFFKFWKDVKGDRARITSDNLDVQVQAFVDGNTAYVALNNLDSADKAVNLNFLNTTGTVTNVSTSFLVINGQNTPIYEPGTDSNTLPSSVTLKVGETRMLKITYDTAIQFTSSIIRKKYYGTSTQASVDKAPTVIITANDPKTFTIDGVVKGTSGDATLRLGVGIPITTGVGSTTPTNLDRLPSEVTFNGTTLTIPSNWKGNDQTGRADFFGVLELDVPHNIISDGNNTVTVRYTQAGGRIASVVLSLETEEGPCTETTLYADEDGDGLGDPNVTIQSCGPVNGFVDNSDDRCLNDIENVCLAIDIPGIVQAEEFVVNNGTNVNGTIIDSVNNGDSSTYDVDVSVPGSFDVTVRASTPAGGGGTVKIFSGTNELTTITITDTGGVTTFQDFTGTITLDKRGLSKLRFEYSGAAGELFNIDSFEFTSNEAFVVLTNPESDEIALIITNTQTSFSIDVEYATLKSSQTVDFNLRAGTTGVTGGFASIRPGAPTTAAGTFNITLSGPLPVGDYEVPIFINSPGDDPQFIGGPDPTLKLRVIEPNIDAVDDTSENNPRGTTISLNILTNDKKEDGSTPIASEVTVDLDTTTTGQQTELIVANEGTWSYNATNGIVSFVPLSGFTANPTDITYSLTEIANSLSDEATINFEYIQPPAINNDSSTDNNPGVVSISILNNDTTSNGTTLNPSGVTVDLDPSTTTVENTLSAGVLGDWAYNESSGVLTFTPNTQFSANPPAITYQVTETATSLSGTGTVTITYREFTLAEFTVKSIGETCASENNGIIEISALANGAYSYQINSAASINFTKDISIENLDAGTYNLVITDTNSQDTFNFEIVISEPENLKASTRVFQTAKQVILDLSGSNEFKINLNGNEFTTTENSLTLSLKDGVNNLQVQGEKECQGKFDQKIIIGDSIIAYPNPVVDNLTIETNTSGTTNIEIFDIAGKLVISKSSTSTNGISQVNLQDLTSGMYFVIVNTSNSSTTLKITK</sequence>
<dbReference type="NCBIfam" id="TIGR04183">
    <property type="entry name" value="Por_Secre_tail"/>
    <property type="match status" value="1"/>
</dbReference>
<gene>
    <name evidence="4" type="ORF">AWE51_05985</name>
</gene>
<protein>
    <recommendedName>
        <fullName evidence="3">CBM6 domain-containing protein</fullName>
    </recommendedName>
</protein>
<dbReference type="Gene3D" id="3.20.20.80">
    <property type="entry name" value="Glycosidases"/>
    <property type="match status" value="1"/>
</dbReference>
<proteinExistence type="predicted"/>
<dbReference type="InterPro" id="IPR026444">
    <property type="entry name" value="Secre_tail"/>
</dbReference>
<feature type="signal peptide" evidence="2">
    <location>
        <begin position="1"/>
        <end position="22"/>
    </location>
</feature>
<feature type="chain" id="PRO_5007841653" description="CBM6 domain-containing protein" evidence="2">
    <location>
        <begin position="23"/>
        <end position="1374"/>
    </location>
</feature>
<dbReference type="InterPro" id="IPR041224">
    <property type="entry name" value="BPA_C"/>
</dbReference>
<organism evidence="4 5">
    <name type="scientific">Aquimarina aggregata</name>
    <dbReference type="NCBI Taxonomy" id="1642818"/>
    <lineage>
        <taxon>Bacteria</taxon>
        <taxon>Pseudomonadati</taxon>
        <taxon>Bacteroidota</taxon>
        <taxon>Flavobacteriia</taxon>
        <taxon>Flavobacteriales</taxon>
        <taxon>Flavobacteriaceae</taxon>
        <taxon>Aquimarina</taxon>
    </lineage>
</organism>
<dbReference type="InterPro" id="IPR017853">
    <property type="entry name" value="GH"/>
</dbReference>
<dbReference type="InterPro" id="IPR005084">
    <property type="entry name" value="CBM6"/>
</dbReference>
<dbReference type="Proteomes" id="UP000076715">
    <property type="component" value="Unassembled WGS sequence"/>
</dbReference>
<dbReference type="InterPro" id="IPR013780">
    <property type="entry name" value="Glyco_hydro_b"/>
</dbReference>
<dbReference type="InterPro" id="IPR006584">
    <property type="entry name" value="Cellulose-bd_IV"/>
</dbReference>
<dbReference type="GO" id="GO:0030246">
    <property type="term" value="F:carbohydrate binding"/>
    <property type="evidence" value="ECO:0007669"/>
    <property type="project" value="InterPro"/>
</dbReference>
<evidence type="ECO:0000256" key="2">
    <source>
        <dbReference type="SAM" id="SignalP"/>
    </source>
</evidence>
<evidence type="ECO:0000313" key="5">
    <source>
        <dbReference type="Proteomes" id="UP000076715"/>
    </source>
</evidence>
<dbReference type="PROSITE" id="PS51175">
    <property type="entry name" value="CBM6"/>
    <property type="match status" value="1"/>
</dbReference>
<dbReference type="Pfam" id="PF03422">
    <property type="entry name" value="CBM_6"/>
    <property type="match status" value="1"/>
</dbReference>
<dbReference type="InterPro" id="IPR008979">
    <property type="entry name" value="Galactose-bd-like_sf"/>
</dbReference>
<dbReference type="Gene3D" id="2.60.120.260">
    <property type="entry name" value="Galactose-binding domain-like"/>
    <property type="match status" value="1"/>
</dbReference>
<dbReference type="OrthoDB" id="1153457at2"/>
<dbReference type="SUPFAM" id="SSF49785">
    <property type="entry name" value="Galactose-binding domain-like"/>
    <property type="match status" value="1"/>
</dbReference>
<dbReference type="Pfam" id="PF18962">
    <property type="entry name" value="Por_Secre_tail"/>
    <property type="match status" value="1"/>
</dbReference>
<dbReference type="CDD" id="cd21510">
    <property type="entry name" value="agarase_cat"/>
    <property type="match status" value="1"/>
</dbReference>
<dbReference type="EMBL" id="LQRT01000013">
    <property type="protein sequence ID" value="KZS40500.1"/>
    <property type="molecule type" value="Genomic_DNA"/>
</dbReference>
<dbReference type="Gene3D" id="2.60.120.1200">
    <property type="match status" value="1"/>
</dbReference>
<evidence type="ECO:0000313" key="4">
    <source>
        <dbReference type="EMBL" id="KZS40500.1"/>
    </source>
</evidence>
<dbReference type="RefSeq" id="WP_066314076.1">
    <property type="nucleotide sequence ID" value="NZ_LQRT01000013.1"/>
</dbReference>
<keyword evidence="5" id="KW-1185">Reference proteome</keyword>
<evidence type="ECO:0000259" key="3">
    <source>
        <dbReference type="PROSITE" id="PS51175"/>
    </source>
</evidence>
<comment type="caution">
    <text evidence="4">The sequence shown here is derived from an EMBL/GenBank/DDBJ whole genome shotgun (WGS) entry which is preliminary data.</text>
</comment>
<dbReference type="SUPFAM" id="SSF51445">
    <property type="entry name" value="(Trans)glycosidases"/>
    <property type="match status" value="1"/>
</dbReference>
<evidence type="ECO:0000256" key="1">
    <source>
        <dbReference type="ARBA" id="ARBA00022729"/>
    </source>
</evidence>
<dbReference type="Pfam" id="PF18206">
    <property type="entry name" value="Porphyrn_cat_1"/>
    <property type="match status" value="1"/>
</dbReference>
<feature type="domain" description="CBM6" evidence="3">
    <location>
        <begin position="695"/>
        <end position="812"/>
    </location>
</feature>
<dbReference type="Gene3D" id="2.60.40.1180">
    <property type="entry name" value="Golgi alpha-mannosidase II"/>
    <property type="match status" value="1"/>
</dbReference>
<name>A0A163AF40_9FLAO</name>